<dbReference type="PIRSF" id="PIRSF000388">
    <property type="entry name" value="Pantoate_hydroxy_MeTrfase"/>
    <property type="match status" value="1"/>
</dbReference>
<dbReference type="InterPro" id="IPR040442">
    <property type="entry name" value="Pyrv_kinase-like_dom_sf"/>
</dbReference>
<dbReference type="RefSeq" id="WP_165277741.1">
    <property type="nucleotide sequence ID" value="NZ_JAUZQE010000009.1"/>
</dbReference>
<dbReference type="Proteomes" id="UP001232156">
    <property type="component" value="Unassembled WGS sequence"/>
</dbReference>
<evidence type="ECO:0000313" key="7">
    <source>
        <dbReference type="Proteomes" id="UP001232156"/>
    </source>
</evidence>
<feature type="binding site" evidence="5">
    <location>
        <position position="88"/>
    </location>
    <ligand>
        <name>3-methyl-2-oxobutanoate</name>
        <dbReference type="ChEBI" id="CHEBI:11851"/>
    </ligand>
</feature>
<comment type="cofactor">
    <cofactor evidence="5">
        <name>Mg(2+)</name>
        <dbReference type="ChEBI" id="CHEBI:18420"/>
    </cofactor>
    <text evidence="5">Binds 1 Mg(2+) ion per subunit.</text>
</comment>
<comment type="function">
    <text evidence="5">Catalyzes the reversible reaction in which hydroxymethyl group from 5,10-methylenetetrahydrofolate is transferred onto alpha-ketoisovalerate to form ketopantoate.</text>
</comment>
<evidence type="ECO:0000256" key="3">
    <source>
        <dbReference type="ARBA" id="ARBA00022655"/>
    </source>
</evidence>
<dbReference type="SUPFAM" id="SSF51621">
    <property type="entry name" value="Phosphoenolpyruvate/pyruvate domain"/>
    <property type="match status" value="1"/>
</dbReference>
<dbReference type="PANTHER" id="PTHR20881">
    <property type="entry name" value="3-METHYL-2-OXOBUTANOATE HYDROXYMETHYLTRANSFERASE"/>
    <property type="match status" value="1"/>
</dbReference>
<dbReference type="Pfam" id="PF02548">
    <property type="entry name" value="Pantoate_transf"/>
    <property type="match status" value="1"/>
</dbReference>
<keyword evidence="5" id="KW-0460">Magnesium</keyword>
<accession>A0ABU1D4Y0</accession>
<evidence type="ECO:0000256" key="4">
    <source>
        <dbReference type="ARBA" id="ARBA00022679"/>
    </source>
</evidence>
<evidence type="ECO:0000256" key="1">
    <source>
        <dbReference type="ARBA" id="ARBA00008676"/>
    </source>
</evidence>
<sequence length="274" mass="28963">MSVHAETRRISVPELTAYKGQKKIAALTAYSAPIARLLDPHLDMILVGDSTAMVGYGMPDTLAITPAMMTAHAKAVVDSTRRVCVVVDMPFGSYQESPERAFRQAAGMMAGSGVQAVKIEGTATLAPTTRFMVERGIPVLAHVGLMPQYMNVMGGFKAQGFNEEVAERIVQDAIAHQDAGAFAVVLEGITEALGRRITETLSIPTIGIGASPACDGQILVTEDILGLSGPRIPKFAKQYADIGAAISNAVAQYASEVREGSFPGLEHCFGVKKG</sequence>
<comment type="subcellular location">
    <subcellularLocation>
        <location evidence="5">Cytoplasm</location>
    </subcellularLocation>
</comment>
<evidence type="ECO:0000256" key="5">
    <source>
        <dbReference type="HAMAP-Rule" id="MF_00156"/>
    </source>
</evidence>
<dbReference type="Gene3D" id="3.20.20.60">
    <property type="entry name" value="Phosphoenolpyruvate-binding domains"/>
    <property type="match status" value="1"/>
</dbReference>
<dbReference type="NCBIfam" id="NF001452">
    <property type="entry name" value="PRK00311.1"/>
    <property type="match status" value="1"/>
</dbReference>
<comment type="similarity">
    <text evidence="1 5">Belongs to the PanB family.</text>
</comment>
<dbReference type="CDD" id="cd06557">
    <property type="entry name" value="KPHMT-like"/>
    <property type="match status" value="1"/>
</dbReference>
<dbReference type="PANTHER" id="PTHR20881:SF0">
    <property type="entry name" value="3-METHYL-2-OXOBUTANOATE HYDROXYMETHYLTRANSFERASE"/>
    <property type="match status" value="1"/>
</dbReference>
<comment type="catalytic activity">
    <reaction evidence="5">
        <text>(6R)-5,10-methylene-5,6,7,8-tetrahydrofolate + 3-methyl-2-oxobutanoate + H2O = 2-dehydropantoate + (6S)-5,6,7,8-tetrahydrofolate</text>
        <dbReference type="Rhea" id="RHEA:11824"/>
        <dbReference type="ChEBI" id="CHEBI:11561"/>
        <dbReference type="ChEBI" id="CHEBI:11851"/>
        <dbReference type="ChEBI" id="CHEBI:15377"/>
        <dbReference type="ChEBI" id="CHEBI:15636"/>
        <dbReference type="ChEBI" id="CHEBI:57453"/>
        <dbReference type="EC" id="2.1.2.11"/>
    </reaction>
</comment>
<keyword evidence="5" id="KW-0963">Cytoplasm</keyword>
<reference evidence="6 7" key="1">
    <citation type="submission" date="2023-08" db="EMBL/GenBank/DDBJ databases">
        <title>Alcaligenaceae gen. nov., a novel taxon isolated from the sludge of Yixing Pesticide Factory.</title>
        <authorList>
            <person name="Ruan L."/>
        </authorList>
    </citation>
    <scope>NUCLEOTIDE SEQUENCE [LARGE SCALE GENOMIC DNA]</scope>
    <source>
        <strain evidence="6 7">LG-2</strain>
    </source>
</reference>
<comment type="subunit">
    <text evidence="2 5">Homodecamer; pentamer of dimers.</text>
</comment>
<keyword evidence="4 5" id="KW-0808">Transferase</keyword>
<feature type="binding site" evidence="5">
    <location>
        <position position="88"/>
    </location>
    <ligand>
        <name>Mg(2+)</name>
        <dbReference type="ChEBI" id="CHEBI:18420"/>
    </ligand>
</feature>
<comment type="pathway">
    <text evidence="5">Cofactor biosynthesis; (R)-pantothenate biosynthesis; (R)-pantoate from 3-methyl-2-oxobutanoate: step 1/2.</text>
</comment>
<evidence type="ECO:0000256" key="2">
    <source>
        <dbReference type="ARBA" id="ARBA00011424"/>
    </source>
</evidence>
<feature type="binding site" evidence="5">
    <location>
        <position position="49"/>
    </location>
    <ligand>
        <name>Mg(2+)</name>
        <dbReference type="ChEBI" id="CHEBI:18420"/>
    </ligand>
</feature>
<proteinExistence type="inferred from homology"/>
<dbReference type="GO" id="GO:0003864">
    <property type="term" value="F:3-methyl-2-oxobutanoate hydroxymethyltransferase activity"/>
    <property type="evidence" value="ECO:0007669"/>
    <property type="project" value="UniProtKB-EC"/>
</dbReference>
<evidence type="ECO:0000313" key="6">
    <source>
        <dbReference type="EMBL" id="MDR4125492.1"/>
    </source>
</evidence>
<feature type="active site" description="Proton acceptor" evidence="5">
    <location>
        <position position="187"/>
    </location>
</feature>
<dbReference type="NCBIfam" id="TIGR00222">
    <property type="entry name" value="panB"/>
    <property type="match status" value="1"/>
</dbReference>
<dbReference type="InterPro" id="IPR003700">
    <property type="entry name" value="Pantoate_hydroxy_MeTrfase"/>
</dbReference>
<feature type="binding site" evidence="5">
    <location>
        <position position="118"/>
    </location>
    <ligand>
        <name>3-methyl-2-oxobutanoate</name>
        <dbReference type="ChEBI" id="CHEBI:11851"/>
    </ligand>
</feature>
<keyword evidence="3 5" id="KW-0566">Pantothenate biosynthesis</keyword>
<dbReference type="EC" id="2.1.2.11" evidence="5"/>
<feature type="binding site" evidence="5">
    <location>
        <begin position="49"/>
        <end position="50"/>
    </location>
    <ligand>
        <name>3-methyl-2-oxobutanoate</name>
        <dbReference type="ChEBI" id="CHEBI:11851"/>
    </ligand>
</feature>
<organism evidence="6 7">
    <name type="scientific">Yanghanlia caeni</name>
    <dbReference type="NCBI Taxonomy" id="3064283"/>
    <lineage>
        <taxon>Bacteria</taxon>
        <taxon>Pseudomonadati</taxon>
        <taxon>Pseudomonadota</taxon>
        <taxon>Betaproteobacteria</taxon>
        <taxon>Burkholderiales</taxon>
        <taxon>Alcaligenaceae</taxon>
        <taxon>Yanghanlia</taxon>
    </lineage>
</organism>
<dbReference type="EMBL" id="JAUZQE010000009">
    <property type="protein sequence ID" value="MDR4125492.1"/>
    <property type="molecule type" value="Genomic_DNA"/>
</dbReference>
<dbReference type="HAMAP" id="MF_00156">
    <property type="entry name" value="PanB"/>
    <property type="match status" value="1"/>
</dbReference>
<comment type="caution">
    <text evidence="6">The sequence shown here is derived from an EMBL/GenBank/DDBJ whole genome shotgun (WGS) entry which is preliminary data.</text>
</comment>
<protein>
    <recommendedName>
        <fullName evidence="5">3-methyl-2-oxobutanoate hydroxymethyltransferase</fullName>
        <ecNumber evidence="5">2.1.2.11</ecNumber>
    </recommendedName>
    <alternativeName>
        <fullName evidence="5">Ketopantoate hydroxymethyltransferase</fullName>
        <shortName evidence="5">KPHMT</shortName>
    </alternativeName>
</protein>
<name>A0ABU1D4Y0_9BURK</name>
<dbReference type="InterPro" id="IPR015813">
    <property type="entry name" value="Pyrv/PenolPyrv_kinase-like_dom"/>
</dbReference>
<keyword evidence="5" id="KW-0479">Metal-binding</keyword>
<keyword evidence="7" id="KW-1185">Reference proteome</keyword>
<feature type="binding site" evidence="5">
    <location>
        <position position="120"/>
    </location>
    <ligand>
        <name>Mg(2+)</name>
        <dbReference type="ChEBI" id="CHEBI:18420"/>
    </ligand>
</feature>
<gene>
    <name evidence="5 6" type="primary">panB</name>
    <name evidence="6" type="ORF">Q8947_05790</name>
</gene>